<proteinExistence type="predicted"/>
<protein>
    <submittedName>
        <fullName evidence="1">Uncharacterized protein</fullName>
    </submittedName>
</protein>
<dbReference type="Proteomes" id="UP000008370">
    <property type="component" value="Unassembled WGS sequence"/>
</dbReference>
<reference evidence="1 2" key="1">
    <citation type="journal article" date="2012" name="BMC Genomics">
        <title>Comparative genomics of the white-rot fungi, Phanerochaete carnosa and P. chrysosporium, to elucidate the genetic basis of the distinct wood types they colonize.</title>
        <authorList>
            <person name="Suzuki H."/>
            <person name="MacDonald J."/>
            <person name="Syed K."/>
            <person name="Salamov A."/>
            <person name="Hori C."/>
            <person name="Aerts A."/>
            <person name="Henrissat B."/>
            <person name="Wiebenga A."/>
            <person name="vanKuyk P.A."/>
            <person name="Barry K."/>
            <person name="Lindquist E."/>
            <person name="LaButti K."/>
            <person name="Lapidus A."/>
            <person name="Lucas S."/>
            <person name="Coutinho P."/>
            <person name="Gong Y."/>
            <person name="Samejima M."/>
            <person name="Mahadevan R."/>
            <person name="Abou-Zaid M."/>
            <person name="de Vries R.P."/>
            <person name="Igarashi K."/>
            <person name="Yadav J.S."/>
            <person name="Grigoriev I.V."/>
            <person name="Master E.R."/>
        </authorList>
    </citation>
    <scope>NUCLEOTIDE SEQUENCE [LARGE SCALE GENOMIC DNA]</scope>
    <source>
        <strain evidence="1 2">HHB-10118-sp</strain>
    </source>
</reference>
<sequence length="84" mass="9340">MATCFCLQRLPNVPYQHPRLAVMGPHERGHWAFSCHGVEGMNVSDAHAGRLQDLDGHDDELFPACFSRVTCLIAVRNLSSTTFV</sequence>
<dbReference type="RefSeq" id="XP_007397377.1">
    <property type="nucleotide sequence ID" value="XM_007397315.1"/>
</dbReference>
<dbReference type="GeneID" id="18917186"/>
<dbReference type="KEGG" id="pco:PHACADRAFT_258708"/>
<evidence type="ECO:0000313" key="1">
    <source>
        <dbReference type="EMBL" id="EKM54694.1"/>
    </source>
</evidence>
<dbReference type="AlphaFoldDB" id="K5W6V9"/>
<gene>
    <name evidence="1" type="ORF">PHACADRAFT_258708</name>
</gene>
<organism evidence="1 2">
    <name type="scientific">Phanerochaete carnosa (strain HHB-10118-sp)</name>
    <name type="common">White-rot fungus</name>
    <name type="synonym">Peniophora carnosa</name>
    <dbReference type="NCBI Taxonomy" id="650164"/>
    <lineage>
        <taxon>Eukaryota</taxon>
        <taxon>Fungi</taxon>
        <taxon>Dikarya</taxon>
        <taxon>Basidiomycota</taxon>
        <taxon>Agaricomycotina</taxon>
        <taxon>Agaricomycetes</taxon>
        <taxon>Polyporales</taxon>
        <taxon>Phanerochaetaceae</taxon>
        <taxon>Phanerochaete</taxon>
    </lineage>
</organism>
<keyword evidence="2" id="KW-1185">Reference proteome</keyword>
<dbReference type="InParanoid" id="K5W6V9"/>
<dbReference type="EMBL" id="JH930473">
    <property type="protein sequence ID" value="EKM54694.1"/>
    <property type="molecule type" value="Genomic_DNA"/>
</dbReference>
<name>K5W6V9_PHACS</name>
<evidence type="ECO:0000313" key="2">
    <source>
        <dbReference type="Proteomes" id="UP000008370"/>
    </source>
</evidence>
<dbReference type="HOGENOM" id="CLU_2528215_0_0_1"/>
<accession>K5W6V9</accession>